<dbReference type="InterPro" id="IPR006168">
    <property type="entry name" value="G3P_DH_NAD-dep"/>
</dbReference>
<keyword evidence="8" id="KW-0963">Cytoplasm</keyword>
<feature type="binding site" evidence="8">
    <location>
        <position position="32"/>
    </location>
    <ligand>
        <name>NADPH</name>
        <dbReference type="ChEBI" id="CHEBI:57783"/>
    </ligand>
</feature>
<dbReference type="EMBL" id="JADKMY010000001">
    <property type="protein sequence ID" value="MBF4553365.1"/>
    <property type="molecule type" value="Genomic_DNA"/>
</dbReference>
<feature type="binding site" evidence="8">
    <location>
        <position position="33"/>
    </location>
    <ligand>
        <name>NADPH</name>
        <dbReference type="ChEBI" id="CHEBI:57783"/>
    </ligand>
</feature>
<dbReference type="InterPro" id="IPR036291">
    <property type="entry name" value="NAD(P)-bd_dom_sf"/>
</dbReference>
<feature type="binding site" evidence="8">
    <location>
        <position position="12"/>
    </location>
    <ligand>
        <name>NADPH</name>
        <dbReference type="ChEBI" id="CHEBI:57783"/>
    </ligand>
</feature>
<feature type="binding site" evidence="8">
    <location>
        <position position="255"/>
    </location>
    <ligand>
        <name>NADPH</name>
        <dbReference type="ChEBI" id="CHEBI:57783"/>
    </ligand>
</feature>
<evidence type="ECO:0000256" key="6">
    <source>
        <dbReference type="ARBA" id="ARBA00023209"/>
    </source>
</evidence>
<feature type="binding site" evidence="8">
    <location>
        <position position="282"/>
    </location>
    <ligand>
        <name>NADPH</name>
        <dbReference type="ChEBI" id="CHEBI:57783"/>
    </ligand>
</feature>
<evidence type="ECO:0000256" key="8">
    <source>
        <dbReference type="HAMAP-Rule" id="MF_00394"/>
    </source>
</evidence>
<evidence type="ECO:0000256" key="9">
    <source>
        <dbReference type="RuleBase" id="RU000437"/>
    </source>
</evidence>
<feature type="binding site" evidence="8">
    <location>
        <position position="106"/>
    </location>
    <ligand>
        <name>NADPH</name>
        <dbReference type="ChEBI" id="CHEBI:57783"/>
    </ligand>
</feature>
<feature type="binding site" evidence="8">
    <location>
        <position position="256"/>
    </location>
    <ligand>
        <name>sn-glycerol 3-phosphate</name>
        <dbReference type="ChEBI" id="CHEBI:57597"/>
    </ligand>
</feature>
<protein>
    <recommendedName>
        <fullName evidence="8">Glycerol-3-phosphate dehydrogenase [NAD(P)+]</fullName>
        <ecNumber evidence="8">1.1.1.94</ecNumber>
    </recommendedName>
    <alternativeName>
        <fullName evidence="8">NAD(P)(+)-dependent glycerol-3-phosphate dehydrogenase</fullName>
    </alternativeName>
    <alternativeName>
        <fullName evidence="8">NAD(P)H-dependent dihydroxyacetone-phosphate reductase</fullName>
    </alternativeName>
</protein>
<feature type="binding site" evidence="8">
    <location>
        <position position="244"/>
    </location>
    <ligand>
        <name>sn-glycerol 3-phosphate</name>
        <dbReference type="ChEBI" id="CHEBI:57597"/>
    </ligand>
</feature>
<dbReference type="InterPro" id="IPR013328">
    <property type="entry name" value="6PGD_dom2"/>
</dbReference>
<feature type="active site" description="Proton acceptor" evidence="8">
    <location>
        <position position="191"/>
    </location>
</feature>
<evidence type="ECO:0000256" key="7">
    <source>
        <dbReference type="ARBA" id="ARBA00023264"/>
    </source>
</evidence>
<name>A0ABR9ZIZ2_9CORY</name>
<dbReference type="PANTHER" id="PTHR11728:SF1">
    <property type="entry name" value="GLYCEROL-3-PHOSPHATE DEHYDROGENASE [NAD(+)] 2, CHLOROPLASTIC"/>
    <property type="match status" value="1"/>
</dbReference>
<feature type="binding site" evidence="8">
    <location>
        <position position="255"/>
    </location>
    <ligand>
        <name>sn-glycerol 3-phosphate</name>
        <dbReference type="ChEBI" id="CHEBI:57597"/>
    </ligand>
</feature>
<gene>
    <name evidence="8" type="primary">gpsA</name>
    <name evidence="13" type="ORF">IRY30_04630</name>
</gene>
<dbReference type="SUPFAM" id="SSF51735">
    <property type="entry name" value="NAD(P)-binding Rossmann-fold domains"/>
    <property type="match status" value="1"/>
</dbReference>
<comment type="pathway">
    <text evidence="8">Membrane lipid metabolism; glycerophospholipid metabolism.</text>
</comment>
<comment type="caution">
    <text evidence="8">Lacks conserved residue(s) required for the propagation of feature annotation.</text>
</comment>
<dbReference type="PIRSF" id="PIRSF000114">
    <property type="entry name" value="Glycerol-3-P_dh"/>
    <property type="match status" value="1"/>
</dbReference>
<keyword evidence="3 8" id="KW-0560">Oxidoreductase</keyword>
<comment type="subcellular location">
    <subcellularLocation>
        <location evidence="8">Cytoplasm</location>
    </subcellularLocation>
</comment>
<evidence type="ECO:0000256" key="1">
    <source>
        <dbReference type="ARBA" id="ARBA00011009"/>
    </source>
</evidence>
<evidence type="ECO:0000313" key="14">
    <source>
        <dbReference type="Proteomes" id="UP000635902"/>
    </source>
</evidence>
<dbReference type="Gene3D" id="3.40.50.720">
    <property type="entry name" value="NAD(P)-binding Rossmann-like Domain"/>
    <property type="match status" value="1"/>
</dbReference>
<reference evidence="13 14" key="1">
    <citation type="submission" date="2020-10" db="EMBL/GenBank/DDBJ databases">
        <title>Novel species in genus Corynebacterium.</title>
        <authorList>
            <person name="Zhang G."/>
        </authorList>
    </citation>
    <scope>NUCLEOTIDE SEQUENCE [LARGE SCALE GENOMIC DNA]</scope>
    <source>
        <strain evidence="13 14">DSM 45110</strain>
    </source>
</reference>
<keyword evidence="5 8" id="KW-0443">Lipid metabolism</keyword>
<dbReference type="InterPro" id="IPR008927">
    <property type="entry name" value="6-PGluconate_DH-like_C_sf"/>
</dbReference>
<dbReference type="InterPro" id="IPR006109">
    <property type="entry name" value="G3P_DH_NAD-dep_C"/>
</dbReference>
<dbReference type="NCBIfam" id="NF000942">
    <property type="entry name" value="PRK00094.1-4"/>
    <property type="match status" value="1"/>
</dbReference>
<organism evidence="13 14">
    <name type="scientific">Corynebacterium suicordis DSM 45110</name>
    <dbReference type="NCBI Taxonomy" id="1121369"/>
    <lineage>
        <taxon>Bacteria</taxon>
        <taxon>Bacillati</taxon>
        <taxon>Actinomycetota</taxon>
        <taxon>Actinomycetes</taxon>
        <taxon>Mycobacteriales</taxon>
        <taxon>Corynebacteriaceae</taxon>
        <taxon>Corynebacterium</taxon>
    </lineage>
</organism>
<evidence type="ECO:0000256" key="5">
    <source>
        <dbReference type="ARBA" id="ARBA00023098"/>
    </source>
</evidence>
<proteinExistence type="inferred from homology"/>
<keyword evidence="8" id="KW-0547">Nucleotide-binding</keyword>
<evidence type="ECO:0000256" key="3">
    <source>
        <dbReference type="ARBA" id="ARBA00023002"/>
    </source>
</evidence>
<dbReference type="PANTHER" id="PTHR11728">
    <property type="entry name" value="GLYCEROL-3-PHOSPHATE DEHYDROGENASE"/>
    <property type="match status" value="1"/>
</dbReference>
<feature type="binding site" evidence="8">
    <location>
        <position position="280"/>
    </location>
    <ligand>
        <name>NADPH</name>
        <dbReference type="ChEBI" id="CHEBI:57783"/>
    </ligand>
</feature>
<comment type="caution">
    <text evidence="13">The sequence shown here is derived from an EMBL/GenBank/DDBJ whole genome shotgun (WGS) entry which is preliminary data.</text>
</comment>
<feature type="binding site" evidence="8">
    <location>
        <position position="136"/>
    </location>
    <ligand>
        <name>sn-glycerol 3-phosphate</name>
        <dbReference type="ChEBI" id="CHEBI:57597"/>
    </ligand>
</feature>
<feature type="binding site" evidence="8">
    <location>
        <position position="140"/>
    </location>
    <ligand>
        <name>NADPH</name>
        <dbReference type="ChEBI" id="CHEBI:57783"/>
    </ligand>
</feature>
<feature type="binding site" evidence="8">
    <location>
        <position position="254"/>
    </location>
    <ligand>
        <name>sn-glycerol 3-phosphate</name>
        <dbReference type="ChEBI" id="CHEBI:57597"/>
    </ligand>
</feature>
<comment type="catalytic activity">
    <reaction evidence="8">
        <text>sn-glycerol 3-phosphate + NAD(+) = dihydroxyacetone phosphate + NADH + H(+)</text>
        <dbReference type="Rhea" id="RHEA:11092"/>
        <dbReference type="ChEBI" id="CHEBI:15378"/>
        <dbReference type="ChEBI" id="CHEBI:57540"/>
        <dbReference type="ChEBI" id="CHEBI:57597"/>
        <dbReference type="ChEBI" id="CHEBI:57642"/>
        <dbReference type="ChEBI" id="CHEBI:57945"/>
        <dbReference type="EC" id="1.1.1.94"/>
    </reaction>
</comment>
<keyword evidence="14" id="KW-1185">Reference proteome</keyword>
<evidence type="ECO:0000256" key="2">
    <source>
        <dbReference type="ARBA" id="ARBA00022516"/>
    </source>
</evidence>
<evidence type="ECO:0000259" key="12">
    <source>
        <dbReference type="Pfam" id="PF07479"/>
    </source>
</evidence>
<evidence type="ECO:0000259" key="11">
    <source>
        <dbReference type="Pfam" id="PF01210"/>
    </source>
</evidence>
<evidence type="ECO:0000313" key="13">
    <source>
        <dbReference type="EMBL" id="MBF4553365.1"/>
    </source>
</evidence>
<accession>A0ABR9ZIZ2</accession>
<sequence length="333" mass="34662">MVQVAVMGAGSWGTTVAKVFADAGNSVSLWARREEIAQDIRENHRNSSYLGDIALPEALYGTADPKEALEGAEIVVLGVPSQSLRKNLEKWKSLIPPDASVVSLAKGIEHSSGLRMSQLIAEVAEVEPARVAVLTGPNLAKEVAQEQPAATVVACTDTDRAQLIQAAVAAPYFRPYTNTDVVGCEIAGTCKNVIALAAGISAGLGFGDNSTATVVTRGLAETTRLALELGADARTLAGLAGMGDLVATCTSPLSRNRTFGYHLAQGNTVEEAAEATKGQVAEGVVSSQSVSELAAKVGVEMPITDAIVEICHRGANAQDEIQNLLGRSKKSEL</sequence>
<feature type="binding site" evidence="8">
    <location>
        <position position="11"/>
    </location>
    <ligand>
        <name>NADPH</name>
        <dbReference type="ChEBI" id="CHEBI:57783"/>
    </ligand>
</feature>
<evidence type="ECO:0000256" key="4">
    <source>
        <dbReference type="ARBA" id="ARBA00023027"/>
    </source>
</evidence>
<dbReference type="Gene3D" id="1.10.1040.10">
    <property type="entry name" value="N-(1-d-carboxylethyl)-l-norvaline Dehydrogenase, domain 2"/>
    <property type="match status" value="1"/>
</dbReference>
<keyword evidence="4 8" id="KW-0520">NAD</keyword>
<keyword evidence="6 8" id="KW-0594">Phospholipid biosynthesis</keyword>
<comment type="similarity">
    <text evidence="1 8 9">Belongs to the NAD-dependent glycerol-3-phosphate dehydrogenase family.</text>
</comment>
<feature type="binding site" evidence="8">
    <location>
        <position position="191"/>
    </location>
    <ligand>
        <name>sn-glycerol 3-phosphate</name>
        <dbReference type="ChEBI" id="CHEBI:57597"/>
    </ligand>
</feature>
<feature type="binding site" evidence="8">
    <location>
        <position position="106"/>
    </location>
    <ligand>
        <name>sn-glycerol 3-phosphate</name>
        <dbReference type="ChEBI" id="CHEBI:57597"/>
    </ligand>
</feature>
<dbReference type="EC" id="1.1.1.94" evidence="8"/>
<dbReference type="NCBIfam" id="NF000940">
    <property type="entry name" value="PRK00094.1-2"/>
    <property type="match status" value="1"/>
</dbReference>
<keyword evidence="2 8" id="KW-0444">Lipid biosynthesis</keyword>
<comment type="function">
    <text evidence="8">Catalyzes the reduction of the glycolytic intermediate dihydroxyacetone phosphate (DHAP) to sn-glycerol 3-phosphate (G3P), the key precursor for phospholipid synthesis.</text>
</comment>
<dbReference type="InterPro" id="IPR011128">
    <property type="entry name" value="G3P_DH_NAD-dep_N"/>
</dbReference>
<dbReference type="PRINTS" id="PR00077">
    <property type="entry name" value="GPDHDRGNASE"/>
</dbReference>
<dbReference type="PROSITE" id="PS00957">
    <property type="entry name" value="NAD_G3PDH"/>
    <property type="match status" value="1"/>
</dbReference>
<keyword evidence="8" id="KW-0521">NADP</keyword>
<dbReference type="Proteomes" id="UP000635902">
    <property type="component" value="Unassembled WGS sequence"/>
</dbReference>
<dbReference type="Pfam" id="PF01210">
    <property type="entry name" value="NAD_Gly3P_dh_N"/>
    <property type="match status" value="1"/>
</dbReference>
<dbReference type="SUPFAM" id="SSF48179">
    <property type="entry name" value="6-phosphogluconate dehydrogenase C-terminal domain-like"/>
    <property type="match status" value="1"/>
</dbReference>
<comment type="catalytic activity">
    <reaction evidence="8 10">
        <text>sn-glycerol 3-phosphate + NADP(+) = dihydroxyacetone phosphate + NADPH + H(+)</text>
        <dbReference type="Rhea" id="RHEA:11096"/>
        <dbReference type="ChEBI" id="CHEBI:15378"/>
        <dbReference type="ChEBI" id="CHEBI:57597"/>
        <dbReference type="ChEBI" id="CHEBI:57642"/>
        <dbReference type="ChEBI" id="CHEBI:57783"/>
        <dbReference type="ChEBI" id="CHEBI:58349"/>
        <dbReference type="EC" id="1.1.1.94"/>
    </reaction>
</comment>
<dbReference type="RefSeq" id="WP_194556183.1">
    <property type="nucleotide sequence ID" value="NZ_JADKMY010000001.1"/>
</dbReference>
<feature type="domain" description="Glycerol-3-phosphate dehydrogenase NAD-dependent C-terminal" evidence="12">
    <location>
        <begin position="180"/>
        <end position="321"/>
    </location>
</feature>
<feature type="domain" description="Glycerol-3-phosphate dehydrogenase NAD-dependent N-terminal" evidence="11">
    <location>
        <begin position="3"/>
        <end position="159"/>
    </location>
</feature>
<dbReference type="HAMAP" id="MF_00394">
    <property type="entry name" value="NAD_Glyc3P_dehydrog"/>
    <property type="match status" value="1"/>
</dbReference>
<dbReference type="Pfam" id="PF07479">
    <property type="entry name" value="NAD_Gly3P_dh_C"/>
    <property type="match status" value="1"/>
</dbReference>
<keyword evidence="7 8" id="KW-1208">Phospholipid metabolism</keyword>
<evidence type="ECO:0000256" key="10">
    <source>
        <dbReference type="RuleBase" id="RU000439"/>
    </source>
</evidence>
<feature type="binding site" evidence="8">
    <location>
        <position position="49"/>
    </location>
    <ligand>
        <name>NADPH</name>
        <dbReference type="ChEBI" id="CHEBI:57783"/>
    </ligand>
</feature>